<dbReference type="RefSeq" id="WP_319952305.1">
    <property type="nucleotide sequence ID" value="NZ_JAXAVX010000001.1"/>
</dbReference>
<dbReference type="InterPro" id="IPR009003">
    <property type="entry name" value="Peptidase_S1_PA"/>
</dbReference>
<comment type="caution">
    <text evidence="5">The sequence shown here is derived from an EMBL/GenBank/DDBJ whole genome shotgun (WGS) entry which is preliminary data.</text>
</comment>
<dbReference type="InterPro" id="IPR050430">
    <property type="entry name" value="Peptidase_S1"/>
</dbReference>
<dbReference type="EMBL" id="JAXAVX010000001">
    <property type="protein sequence ID" value="MDX8150153.1"/>
    <property type="molecule type" value="Genomic_DNA"/>
</dbReference>
<comment type="similarity">
    <text evidence="1">Belongs to the peptidase S1 family.</text>
</comment>
<dbReference type="Gene3D" id="2.40.10.10">
    <property type="entry name" value="Trypsin-like serine proteases"/>
    <property type="match status" value="1"/>
</dbReference>
<evidence type="ECO:0000259" key="4">
    <source>
        <dbReference type="PROSITE" id="PS50240"/>
    </source>
</evidence>
<evidence type="ECO:0000313" key="6">
    <source>
        <dbReference type="Proteomes" id="UP001277761"/>
    </source>
</evidence>
<proteinExistence type="inferred from homology"/>
<dbReference type="InterPro" id="IPR018114">
    <property type="entry name" value="TRYPSIN_HIS"/>
</dbReference>
<sequence length="438" mass="45667">MRTSPSRGRSSVGRALLLALALLAAAAAPATAAPGEDARASTRIVGGADAAPAEAPFQVAILGPSDDDFEAQFCGGSILDATHVVTAAHCVFHEDRPGSPMRAASTLRVLAGTTVLRSPGRPSYDDVVVVRPVAAITPHPLYLARADAFAFDVAVLTLDAPLYAGEPRIGDGSRIAPVPLVSQDPPAGTAIRHYGWGDTEPHPVAERESDVTPRYARDLQVFSGTVVDRARCRAAYDMFSPVHLCSGVLGGGRGTCQGDSGGPGVVGGPAGPELAGVVGSGIGCAARGYPGVDARVASPVIGDFLRTTAAGGRYAPPPGAEALGRSEPRVDEAAPAIAFGRLPRTIRGATLVARYRLGEGGRERHQLFLGGVLVASYRGATADGWFRMTFRLDARGRELVRRARRRGRALRAVWRVTATDGAGNAATATRRWRVRPVR</sequence>
<dbReference type="PANTHER" id="PTHR24276">
    <property type="entry name" value="POLYSERASE-RELATED"/>
    <property type="match status" value="1"/>
</dbReference>
<dbReference type="InterPro" id="IPR001254">
    <property type="entry name" value="Trypsin_dom"/>
</dbReference>
<dbReference type="PANTHER" id="PTHR24276:SF98">
    <property type="entry name" value="FI18310P1-RELATED"/>
    <property type="match status" value="1"/>
</dbReference>
<keyword evidence="2" id="KW-1015">Disulfide bond</keyword>
<gene>
    <name evidence="5" type="ORF">SK069_00980</name>
</gene>
<dbReference type="InterPro" id="IPR043504">
    <property type="entry name" value="Peptidase_S1_PA_chymotrypsin"/>
</dbReference>
<dbReference type="SMART" id="SM00020">
    <property type="entry name" value="Tryp_SPc"/>
    <property type="match status" value="1"/>
</dbReference>
<name>A0ABU4VGX3_9ACTN</name>
<keyword evidence="5" id="KW-0645">Protease</keyword>
<feature type="chain" id="PRO_5046826172" evidence="3">
    <location>
        <begin position="33"/>
        <end position="438"/>
    </location>
</feature>
<dbReference type="PRINTS" id="PR00722">
    <property type="entry name" value="CHYMOTRYPSIN"/>
</dbReference>
<evidence type="ECO:0000256" key="1">
    <source>
        <dbReference type="ARBA" id="ARBA00007664"/>
    </source>
</evidence>
<evidence type="ECO:0000256" key="2">
    <source>
        <dbReference type="ARBA" id="ARBA00023157"/>
    </source>
</evidence>
<evidence type="ECO:0000256" key="3">
    <source>
        <dbReference type="SAM" id="SignalP"/>
    </source>
</evidence>
<dbReference type="InterPro" id="IPR001314">
    <property type="entry name" value="Peptidase_S1A"/>
</dbReference>
<evidence type="ECO:0000313" key="5">
    <source>
        <dbReference type="EMBL" id="MDX8150153.1"/>
    </source>
</evidence>
<protein>
    <submittedName>
        <fullName evidence="5">Serine protease</fullName>
    </submittedName>
</protein>
<reference evidence="5 6" key="1">
    <citation type="submission" date="2023-11" db="EMBL/GenBank/DDBJ databases">
        <authorList>
            <person name="Xu M."/>
            <person name="Jiang T."/>
        </authorList>
    </citation>
    <scope>NUCLEOTIDE SEQUENCE [LARGE SCALE GENOMIC DNA]</scope>
    <source>
        <strain evidence="5 6">SD</strain>
    </source>
</reference>
<dbReference type="Proteomes" id="UP001277761">
    <property type="component" value="Unassembled WGS sequence"/>
</dbReference>
<accession>A0ABU4VGX3</accession>
<keyword evidence="3" id="KW-0732">Signal</keyword>
<feature type="domain" description="Peptidase S1" evidence="4">
    <location>
        <begin position="44"/>
        <end position="310"/>
    </location>
</feature>
<dbReference type="PROSITE" id="PS00134">
    <property type="entry name" value="TRYPSIN_HIS"/>
    <property type="match status" value="1"/>
</dbReference>
<dbReference type="PROSITE" id="PS50240">
    <property type="entry name" value="TRYPSIN_DOM"/>
    <property type="match status" value="1"/>
</dbReference>
<feature type="signal peptide" evidence="3">
    <location>
        <begin position="1"/>
        <end position="32"/>
    </location>
</feature>
<dbReference type="SUPFAM" id="SSF50494">
    <property type="entry name" value="Trypsin-like serine proteases"/>
    <property type="match status" value="1"/>
</dbReference>
<keyword evidence="5" id="KW-0378">Hydrolase</keyword>
<dbReference type="Pfam" id="PF00089">
    <property type="entry name" value="Trypsin"/>
    <property type="match status" value="1"/>
</dbReference>
<keyword evidence="6" id="KW-1185">Reference proteome</keyword>
<dbReference type="GO" id="GO:0008233">
    <property type="term" value="F:peptidase activity"/>
    <property type="evidence" value="ECO:0007669"/>
    <property type="project" value="UniProtKB-KW"/>
</dbReference>
<organism evidence="5 6">
    <name type="scientific">Patulibacter brassicae</name>
    <dbReference type="NCBI Taxonomy" id="1705717"/>
    <lineage>
        <taxon>Bacteria</taxon>
        <taxon>Bacillati</taxon>
        <taxon>Actinomycetota</taxon>
        <taxon>Thermoleophilia</taxon>
        <taxon>Solirubrobacterales</taxon>
        <taxon>Patulibacteraceae</taxon>
        <taxon>Patulibacter</taxon>
    </lineage>
</organism>
<dbReference type="CDD" id="cd00190">
    <property type="entry name" value="Tryp_SPc"/>
    <property type="match status" value="1"/>
</dbReference>
<dbReference type="GO" id="GO:0006508">
    <property type="term" value="P:proteolysis"/>
    <property type="evidence" value="ECO:0007669"/>
    <property type="project" value="UniProtKB-KW"/>
</dbReference>